<feature type="region of interest" description="Disordered" evidence="1">
    <location>
        <begin position="59"/>
        <end position="90"/>
    </location>
</feature>
<dbReference type="AlphaFoldDB" id="A0A4P8EKK9"/>
<keyword evidence="2" id="KW-0472">Membrane</keyword>
<evidence type="ECO:0000313" key="3">
    <source>
        <dbReference type="EMBL" id="QCO57761.1"/>
    </source>
</evidence>
<evidence type="ECO:0000313" key="4">
    <source>
        <dbReference type="Proteomes" id="UP000298631"/>
    </source>
</evidence>
<geneLocation type="plasmid" evidence="3 4">
    <name>unnamed1</name>
</geneLocation>
<evidence type="ECO:0000256" key="2">
    <source>
        <dbReference type="SAM" id="Phobius"/>
    </source>
</evidence>
<dbReference type="Proteomes" id="UP000298631">
    <property type="component" value="Plasmid unnamed1"/>
</dbReference>
<protein>
    <submittedName>
        <fullName evidence="3">Uncharacterized protein</fullName>
    </submittedName>
</protein>
<proteinExistence type="predicted"/>
<dbReference type="OrthoDB" id="7870164at2"/>
<reference evidence="3 4" key="1">
    <citation type="submission" date="2019-05" db="EMBL/GenBank/DDBJ databases">
        <title>Pseudorhodobacter turbinis sp. nov., isolated from the gut of the Korean turban shell.</title>
        <authorList>
            <person name="Jeong Y.-S."/>
            <person name="Kang W.-R."/>
            <person name="Bae J.-W."/>
        </authorList>
    </citation>
    <scope>NUCLEOTIDE SEQUENCE [LARGE SCALE GENOMIC DNA]</scope>
    <source>
        <strain evidence="3 4">S12M18</strain>
        <plasmid evidence="3 4">unnamed1</plasmid>
    </source>
</reference>
<dbReference type="EMBL" id="CP039965">
    <property type="protein sequence ID" value="QCO57761.1"/>
    <property type="molecule type" value="Genomic_DNA"/>
</dbReference>
<keyword evidence="3" id="KW-0614">Plasmid</keyword>
<accession>A0A4P8EKK9</accession>
<sequence>MDRLGLFIAMMTWTLVSGVIIVLFMSLGYVGWVQFGVAVILGFALGLPLAKVISARIKRQDPDWDEKRNRPDPTPDAEVDVGDGEPRRRI</sequence>
<feature type="transmembrane region" description="Helical" evidence="2">
    <location>
        <begin position="32"/>
        <end position="50"/>
    </location>
</feature>
<keyword evidence="2" id="KW-1133">Transmembrane helix</keyword>
<gene>
    <name evidence="3" type="ORF">EOK75_18930</name>
</gene>
<evidence type="ECO:0000256" key="1">
    <source>
        <dbReference type="SAM" id="MobiDB-lite"/>
    </source>
</evidence>
<name>A0A4P8EKK9_9RHOB</name>
<organism evidence="3 4">
    <name type="scientific">Pseudorhodobacter turbinis</name>
    <dbReference type="NCBI Taxonomy" id="2500533"/>
    <lineage>
        <taxon>Bacteria</taxon>
        <taxon>Pseudomonadati</taxon>
        <taxon>Pseudomonadota</taxon>
        <taxon>Alphaproteobacteria</taxon>
        <taxon>Rhodobacterales</taxon>
        <taxon>Paracoccaceae</taxon>
        <taxon>Pseudorhodobacter</taxon>
    </lineage>
</organism>
<dbReference type="RefSeq" id="WP_137195569.1">
    <property type="nucleotide sequence ID" value="NZ_CP039965.1"/>
</dbReference>
<dbReference type="KEGG" id="pseb:EOK75_18930"/>
<feature type="transmembrane region" description="Helical" evidence="2">
    <location>
        <begin position="7"/>
        <end position="26"/>
    </location>
</feature>
<feature type="compositionally biased region" description="Basic and acidic residues" evidence="1">
    <location>
        <begin position="59"/>
        <end position="73"/>
    </location>
</feature>
<keyword evidence="2" id="KW-0812">Transmembrane</keyword>
<keyword evidence="4" id="KW-1185">Reference proteome</keyword>